<dbReference type="EMBL" id="FCNW02000074">
    <property type="protein sequence ID" value="SAL66165.1"/>
    <property type="molecule type" value="Genomic_DNA"/>
</dbReference>
<comment type="caution">
    <text evidence="2">The sequence shown here is derived from an EMBL/GenBank/DDBJ whole genome shotgun (WGS) entry which is preliminary data.</text>
</comment>
<feature type="region of interest" description="Disordered" evidence="1">
    <location>
        <begin position="73"/>
        <end position="92"/>
    </location>
</feature>
<sequence length="108" mass="12250">MNKLVHKAQKLLAELDGFRVEIREADSRADIILDRPHFNIVSMLQREQLRVVFEALDDDPRVRVIVVSGPRLPPKSARPLRSPPATGKRRSARRFDCCFQSSIAPSCS</sequence>
<evidence type="ECO:0000313" key="3">
    <source>
        <dbReference type="Proteomes" id="UP000054977"/>
    </source>
</evidence>
<evidence type="ECO:0000256" key="1">
    <source>
        <dbReference type="SAM" id="MobiDB-lite"/>
    </source>
</evidence>
<keyword evidence="3" id="KW-1185">Reference proteome</keyword>
<gene>
    <name evidence="2" type="ORF">AWB65_06300</name>
</gene>
<organism evidence="2 3">
    <name type="scientific">Caballeronia humi</name>
    <dbReference type="NCBI Taxonomy" id="326474"/>
    <lineage>
        <taxon>Bacteria</taxon>
        <taxon>Pseudomonadati</taxon>
        <taxon>Pseudomonadota</taxon>
        <taxon>Betaproteobacteria</taxon>
        <taxon>Burkholderiales</taxon>
        <taxon>Burkholderiaceae</taxon>
        <taxon>Caballeronia</taxon>
    </lineage>
</organism>
<dbReference type="Gene3D" id="3.90.226.10">
    <property type="entry name" value="2-enoyl-CoA Hydratase, Chain A, domain 1"/>
    <property type="match status" value="1"/>
</dbReference>
<proteinExistence type="predicted"/>
<dbReference type="SUPFAM" id="SSF52096">
    <property type="entry name" value="ClpP/crotonase"/>
    <property type="match status" value="1"/>
</dbReference>
<reference evidence="2" key="1">
    <citation type="submission" date="2016-01" db="EMBL/GenBank/DDBJ databases">
        <authorList>
            <person name="Peeters C."/>
        </authorList>
    </citation>
    <scope>NUCLEOTIDE SEQUENCE [LARGE SCALE GENOMIC DNA]</scope>
    <source>
        <strain evidence="2">LMG 22934</strain>
    </source>
</reference>
<dbReference type="Proteomes" id="UP000054977">
    <property type="component" value="Unassembled WGS sequence"/>
</dbReference>
<dbReference type="InterPro" id="IPR029045">
    <property type="entry name" value="ClpP/crotonase-like_dom_sf"/>
</dbReference>
<dbReference type="STRING" id="326474.AWB65_06300"/>
<accession>A0A158JBV1</accession>
<name>A0A158JBV1_9BURK</name>
<dbReference type="AlphaFoldDB" id="A0A158JBV1"/>
<evidence type="ECO:0000313" key="2">
    <source>
        <dbReference type="EMBL" id="SAL66165.1"/>
    </source>
</evidence>
<protein>
    <submittedName>
        <fullName evidence="2">Uncharacterized protein</fullName>
    </submittedName>
</protein>